<name>G0MZF6_CAEBE</name>
<evidence type="ECO:0000256" key="1">
    <source>
        <dbReference type="ARBA" id="ARBA00022473"/>
    </source>
</evidence>
<dbReference type="PROSITE" id="PS50303">
    <property type="entry name" value="PUM_HD"/>
    <property type="match status" value="1"/>
</dbReference>
<accession>G0MZF6</accession>
<dbReference type="InterPro" id="IPR001313">
    <property type="entry name" value="Pumilio_RNA-bd_rpt"/>
</dbReference>
<feature type="repeat" description="Pumilio" evidence="4">
    <location>
        <begin position="404"/>
        <end position="440"/>
    </location>
</feature>
<feature type="region of interest" description="Disordered" evidence="5">
    <location>
        <begin position="1"/>
        <end position="36"/>
    </location>
</feature>
<feature type="repeat" description="Pumilio" evidence="4">
    <location>
        <begin position="352"/>
        <end position="390"/>
    </location>
</feature>
<keyword evidence="3" id="KW-0221">Differentiation</keyword>
<organism evidence="8">
    <name type="scientific">Caenorhabditis brenneri</name>
    <name type="common">Nematode worm</name>
    <dbReference type="NCBI Taxonomy" id="135651"/>
    <lineage>
        <taxon>Eukaryota</taxon>
        <taxon>Metazoa</taxon>
        <taxon>Ecdysozoa</taxon>
        <taxon>Nematoda</taxon>
        <taxon>Chromadorea</taxon>
        <taxon>Rhabditida</taxon>
        <taxon>Rhabditina</taxon>
        <taxon>Rhabditomorpha</taxon>
        <taxon>Rhabditoidea</taxon>
        <taxon>Rhabditidae</taxon>
        <taxon>Peloderinae</taxon>
        <taxon>Caenorhabditis</taxon>
    </lineage>
</organism>
<feature type="domain" description="PUM-HD" evidence="6">
    <location>
        <begin position="168"/>
        <end position="570"/>
    </location>
</feature>
<gene>
    <name evidence="7" type="ORF">CAEBREN_14362</name>
</gene>
<feature type="repeat" description="Pumilio" evidence="4">
    <location>
        <begin position="230"/>
        <end position="268"/>
    </location>
</feature>
<dbReference type="GO" id="GO:0003730">
    <property type="term" value="F:mRNA 3'-UTR binding"/>
    <property type="evidence" value="ECO:0007669"/>
    <property type="project" value="TreeGrafter"/>
</dbReference>
<dbReference type="Pfam" id="PF00806">
    <property type="entry name" value="PUF"/>
    <property type="match status" value="7"/>
</dbReference>
<dbReference type="SUPFAM" id="SSF48371">
    <property type="entry name" value="ARM repeat"/>
    <property type="match status" value="1"/>
</dbReference>
<evidence type="ECO:0000256" key="5">
    <source>
        <dbReference type="SAM" id="MobiDB-lite"/>
    </source>
</evidence>
<dbReference type="GO" id="GO:0005737">
    <property type="term" value="C:cytoplasm"/>
    <property type="evidence" value="ECO:0007669"/>
    <property type="project" value="TreeGrafter"/>
</dbReference>
<dbReference type="AlphaFoldDB" id="G0MZF6"/>
<evidence type="ECO:0000313" key="7">
    <source>
        <dbReference type="EMBL" id="EGT48168.1"/>
    </source>
</evidence>
<feature type="compositionally biased region" description="Polar residues" evidence="5">
    <location>
        <begin position="155"/>
        <end position="166"/>
    </location>
</feature>
<proteinExistence type="predicted"/>
<dbReference type="PROSITE" id="PS50302">
    <property type="entry name" value="PUM"/>
    <property type="match status" value="4"/>
</dbReference>
<keyword evidence="2" id="KW-0677">Repeat</keyword>
<dbReference type="FunCoup" id="G0MZF6">
    <property type="interactions" value="50"/>
</dbReference>
<dbReference type="PANTHER" id="PTHR12537">
    <property type="entry name" value="RNA BINDING PROTEIN PUMILIO-RELATED"/>
    <property type="match status" value="1"/>
</dbReference>
<keyword evidence="1" id="KW-0217">Developmental protein</keyword>
<dbReference type="InParanoid" id="G0MZF6"/>
<reference evidence="8" key="1">
    <citation type="submission" date="2011-07" db="EMBL/GenBank/DDBJ databases">
        <authorList>
            <consortium name="Caenorhabditis brenneri Sequencing and Analysis Consortium"/>
            <person name="Wilson R.K."/>
        </authorList>
    </citation>
    <scope>NUCLEOTIDE SEQUENCE [LARGE SCALE GENOMIC DNA]</scope>
    <source>
        <strain evidence="8">PB2801</strain>
    </source>
</reference>
<evidence type="ECO:0000313" key="8">
    <source>
        <dbReference type="Proteomes" id="UP000008068"/>
    </source>
</evidence>
<dbReference type="GO" id="GO:0010608">
    <property type="term" value="P:post-transcriptional regulation of gene expression"/>
    <property type="evidence" value="ECO:0007669"/>
    <property type="project" value="TreeGrafter"/>
</dbReference>
<keyword evidence="8" id="KW-1185">Reference proteome</keyword>
<dbReference type="OrthoDB" id="668540at2759"/>
<dbReference type="InterPro" id="IPR016024">
    <property type="entry name" value="ARM-type_fold"/>
</dbReference>
<dbReference type="GO" id="GO:0030154">
    <property type="term" value="P:cell differentiation"/>
    <property type="evidence" value="ECO:0007669"/>
    <property type="project" value="UniProtKB-KW"/>
</dbReference>
<dbReference type="PANTHER" id="PTHR12537:SF112">
    <property type="entry name" value="FEM-3 MRNA-BINDING FACTOR 1-RELATED"/>
    <property type="match status" value="1"/>
</dbReference>
<evidence type="ECO:0000256" key="3">
    <source>
        <dbReference type="ARBA" id="ARBA00022782"/>
    </source>
</evidence>
<feature type="compositionally biased region" description="Acidic residues" evidence="5">
    <location>
        <begin position="635"/>
        <end position="644"/>
    </location>
</feature>
<dbReference type="SMART" id="SM00025">
    <property type="entry name" value="Pumilio"/>
    <property type="match status" value="8"/>
</dbReference>
<protein>
    <recommendedName>
        <fullName evidence="6">PUM-HD domain-containing protein</fullName>
    </recommendedName>
</protein>
<sequence length="644" mass="72800">MDQSNIHNASRFRKTPRKPGGTAVESRLSPSPSPSSFPYSSIWDFNCLNPYFSMLNVNDGQSTYQKPQSLLYSSTPTTPLSDLMSLHSAPSYSNAFVPLSRSRTSSFLPSDTDSSRRGSDDYQPTTRSFSSAAVDRPIDYSKQNYSKDGRAKATRSASAMSSKSTLKNQSQLPTWALDSHGNIRSKLQLSKLLDSGELGKFIMDKNGCQYLQDAVKRPMSAYQRYQLFEQILGKREDFIKYSTNIFGNFLVQQVIEMAMKSRDEDYIRRQEKLKNFLGAQMTDMCLDKSACRVVQFVLENLDLPQACCLVQALPRDARLIAICLDQNANHVIQKVVAVIPLQKWEFIVDFVALPDHLRQICSDKYGCRVVQTMIEKLTADSISGDLTLVAQNLRERALQRLMTSVTSRCQELATNEYANYIIQHIVSNDDLAVYRECIIEKCLMRNLLSLSQEKFASHVVEKAFLHAPLDLLAEMMDEIFDGYVPHPDTGKDALDIMMFHQFGNYVVQCMLTICCEAVAGKRGTKEGSYDHLSAFHIWLKKLQTRVTKERHRLTRFSSGKKMIETLDNLRITHPYLGFQQTGNPAFSFDDFASASEDEDYDKNEVIESNLMLQARSEKSTGSIKISSSDSHVHDGDDEAEVFSS</sequence>
<dbReference type="Proteomes" id="UP000008068">
    <property type="component" value="Unassembled WGS sequence"/>
</dbReference>
<feature type="region of interest" description="Disordered" evidence="5">
    <location>
        <begin position="620"/>
        <end position="644"/>
    </location>
</feature>
<evidence type="ECO:0000256" key="2">
    <source>
        <dbReference type="ARBA" id="ARBA00022737"/>
    </source>
</evidence>
<dbReference type="EMBL" id="GL379822">
    <property type="protein sequence ID" value="EGT48168.1"/>
    <property type="molecule type" value="Genomic_DNA"/>
</dbReference>
<dbReference type="InterPro" id="IPR011989">
    <property type="entry name" value="ARM-like"/>
</dbReference>
<feature type="compositionally biased region" description="Polar residues" evidence="5">
    <location>
        <begin position="122"/>
        <end position="131"/>
    </location>
</feature>
<evidence type="ECO:0000259" key="6">
    <source>
        <dbReference type="PROSITE" id="PS50303"/>
    </source>
</evidence>
<feature type="region of interest" description="Disordered" evidence="5">
    <location>
        <begin position="103"/>
        <end position="166"/>
    </location>
</feature>
<dbReference type="OMA" id="ICCEAVS"/>
<dbReference type="GO" id="GO:0005634">
    <property type="term" value="C:nucleus"/>
    <property type="evidence" value="ECO:0007669"/>
    <property type="project" value="TreeGrafter"/>
</dbReference>
<feature type="repeat" description="Pumilio" evidence="4">
    <location>
        <begin position="312"/>
        <end position="349"/>
    </location>
</feature>
<dbReference type="HOGENOM" id="CLU_028494_1_0_1"/>
<dbReference type="Gene3D" id="1.25.10.10">
    <property type="entry name" value="Leucine-rich Repeat Variant"/>
    <property type="match status" value="1"/>
</dbReference>
<dbReference type="STRING" id="135651.G0MZF6"/>
<dbReference type="eggNOG" id="KOG1488">
    <property type="taxonomic scope" value="Eukaryota"/>
</dbReference>
<evidence type="ECO:0000256" key="4">
    <source>
        <dbReference type="PROSITE-ProRule" id="PRU00317"/>
    </source>
</evidence>
<dbReference type="InterPro" id="IPR033133">
    <property type="entry name" value="PUM-HD"/>
</dbReference>
<feature type="compositionally biased region" description="Low complexity" evidence="5">
    <location>
        <begin position="620"/>
        <end position="629"/>
    </location>
</feature>